<evidence type="ECO:0000313" key="2">
    <source>
        <dbReference type="Proteomes" id="UP000231019"/>
    </source>
</evidence>
<accession>A0A2M7G7L7</accession>
<evidence type="ECO:0000313" key="1">
    <source>
        <dbReference type="EMBL" id="PIW18078.1"/>
    </source>
</evidence>
<dbReference type="InterPro" id="IPR029069">
    <property type="entry name" value="HotDog_dom_sf"/>
</dbReference>
<dbReference type="AlphaFoldDB" id="A0A2M7G7L7"/>
<dbReference type="InterPro" id="IPR050563">
    <property type="entry name" value="4-hydroxybenzoyl-CoA_TE"/>
</dbReference>
<dbReference type="PANTHER" id="PTHR31793:SF24">
    <property type="entry name" value="LONG-CHAIN ACYL-COA THIOESTERASE FADM"/>
    <property type="match status" value="1"/>
</dbReference>
<gene>
    <name evidence="1" type="ORF">COW36_05985</name>
</gene>
<dbReference type="GO" id="GO:0047617">
    <property type="term" value="F:fatty acyl-CoA hydrolase activity"/>
    <property type="evidence" value="ECO:0007669"/>
    <property type="project" value="TreeGrafter"/>
</dbReference>
<dbReference type="SUPFAM" id="SSF54637">
    <property type="entry name" value="Thioesterase/thiol ester dehydrase-isomerase"/>
    <property type="match status" value="1"/>
</dbReference>
<organism evidence="1 2">
    <name type="scientific">bacterium (Candidatus Blackallbacteria) CG17_big_fil_post_rev_8_21_14_2_50_48_46</name>
    <dbReference type="NCBI Taxonomy" id="2014261"/>
    <lineage>
        <taxon>Bacteria</taxon>
        <taxon>Candidatus Blackallbacteria</taxon>
    </lineage>
</organism>
<reference evidence="1 2" key="1">
    <citation type="submission" date="2017-09" db="EMBL/GenBank/DDBJ databases">
        <title>Depth-based differentiation of microbial function through sediment-hosted aquifers and enrichment of novel symbionts in the deep terrestrial subsurface.</title>
        <authorList>
            <person name="Probst A.J."/>
            <person name="Ladd B."/>
            <person name="Jarett J.K."/>
            <person name="Geller-Mcgrath D.E."/>
            <person name="Sieber C.M."/>
            <person name="Emerson J.B."/>
            <person name="Anantharaman K."/>
            <person name="Thomas B.C."/>
            <person name="Malmstrom R."/>
            <person name="Stieglmeier M."/>
            <person name="Klingl A."/>
            <person name="Woyke T."/>
            <person name="Ryan C.M."/>
            <person name="Banfield J.F."/>
        </authorList>
    </citation>
    <scope>NUCLEOTIDE SEQUENCE [LARGE SCALE GENOMIC DNA]</scope>
    <source>
        <strain evidence="1">CG17_big_fil_post_rev_8_21_14_2_50_48_46</strain>
    </source>
</reference>
<protein>
    <submittedName>
        <fullName evidence="1">Acyl-CoA thioesterase</fullName>
    </submittedName>
</protein>
<dbReference type="Proteomes" id="UP000231019">
    <property type="component" value="Unassembled WGS sequence"/>
</dbReference>
<dbReference type="EMBL" id="PFFQ01000014">
    <property type="protein sequence ID" value="PIW18078.1"/>
    <property type="molecule type" value="Genomic_DNA"/>
</dbReference>
<dbReference type="PANTHER" id="PTHR31793">
    <property type="entry name" value="4-HYDROXYBENZOYL-COA THIOESTERASE FAMILY MEMBER"/>
    <property type="match status" value="1"/>
</dbReference>
<sequence>MPAARCWSRSWAGTVCSKNLPVTPRFFLKSRQAVKTAVLRQRWYNSLMTEALHTVEFLIYETWLDTFGHVNHAKYLELYEQARWDWLSVYNISTETIQRTAIGPVILEVKVRYLRELKAREHIRITTRLDRFQKKTFQISQQMHRLEDQALASELELTGGILDLKARKLITPPPEWREALRLKLEDDENSAF</sequence>
<comment type="caution">
    <text evidence="1">The sequence shown here is derived from an EMBL/GenBank/DDBJ whole genome shotgun (WGS) entry which is preliminary data.</text>
</comment>
<dbReference type="Gene3D" id="3.10.129.10">
    <property type="entry name" value="Hotdog Thioesterase"/>
    <property type="match status" value="1"/>
</dbReference>
<dbReference type="Pfam" id="PF13279">
    <property type="entry name" value="4HBT_2"/>
    <property type="match status" value="1"/>
</dbReference>
<name>A0A2M7G7L7_9BACT</name>
<dbReference type="CDD" id="cd00586">
    <property type="entry name" value="4HBT"/>
    <property type="match status" value="1"/>
</dbReference>
<proteinExistence type="predicted"/>